<dbReference type="PANTHER" id="PTHR47165:SF4">
    <property type="entry name" value="OS03G0429900 PROTEIN"/>
    <property type="match status" value="1"/>
</dbReference>
<evidence type="ECO:0000313" key="1">
    <source>
        <dbReference type="EMBL" id="KHN07149.1"/>
    </source>
</evidence>
<accession>A0A0B2PHF0</accession>
<dbReference type="EMBL" id="KN667267">
    <property type="protein sequence ID" value="KHN07149.1"/>
    <property type="molecule type" value="Genomic_DNA"/>
</dbReference>
<evidence type="ECO:0008006" key="2">
    <source>
        <dbReference type="Google" id="ProtNLM"/>
    </source>
</evidence>
<proteinExistence type="predicted"/>
<dbReference type="PANTHER" id="PTHR47165">
    <property type="entry name" value="OS03G0429900 PROTEIN"/>
    <property type="match status" value="1"/>
</dbReference>
<gene>
    <name evidence="1" type="ORF">glysoja_032010</name>
</gene>
<dbReference type="Proteomes" id="UP000053555">
    <property type="component" value="Unassembled WGS sequence"/>
</dbReference>
<reference evidence="1" key="1">
    <citation type="submission" date="2014-07" db="EMBL/GenBank/DDBJ databases">
        <title>Identification of a novel salt tolerance gene in wild soybean by whole-genome sequencing.</title>
        <authorList>
            <person name="Lam H.-M."/>
            <person name="Qi X."/>
            <person name="Li M.-W."/>
            <person name="Liu X."/>
            <person name="Xie M."/>
            <person name="Ni M."/>
            <person name="Xu X."/>
        </authorList>
    </citation>
    <scope>NUCLEOTIDE SEQUENCE [LARGE SCALE GENOMIC DNA]</scope>
    <source>
        <tissue evidence="1">Root</tissue>
    </source>
</reference>
<dbReference type="Gene3D" id="2.40.50.140">
    <property type="entry name" value="Nucleic acid-binding proteins"/>
    <property type="match status" value="1"/>
</dbReference>
<dbReference type="AlphaFoldDB" id="A0A0B2PHF0"/>
<name>A0A0B2PHF0_GLYSO</name>
<organism evidence="1">
    <name type="scientific">Glycine soja</name>
    <name type="common">Wild soybean</name>
    <dbReference type="NCBI Taxonomy" id="3848"/>
    <lineage>
        <taxon>Eukaryota</taxon>
        <taxon>Viridiplantae</taxon>
        <taxon>Streptophyta</taxon>
        <taxon>Embryophyta</taxon>
        <taxon>Tracheophyta</taxon>
        <taxon>Spermatophyta</taxon>
        <taxon>Magnoliopsida</taxon>
        <taxon>eudicotyledons</taxon>
        <taxon>Gunneridae</taxon>
        <taxon>Pentapetalae</taxon>
        <taxon>rosids</taxon>
        <taxon>fabids</taxon>
        <taxon>Fabales</taxon>
        <taxon>Fabaceae</taxon>
        <taxon>Papilionoideae</taxon>
        <taxon>50 kb inversion clade</taxon>
        <taxon>NPAAA clade</taxon>
        <taxon>indigoferoid/millettioid clade</taxon>
        <taxon>Phaseoleae</taxon>
        <taxon>Glycine</taxon>
        <taxon>Glycine subgen. Soja</taxon>
    </lineage>
</organism>
<sequence>MINIEMILMDEKADKIDAQIKNVDPVHPLSWIPKLIYLSLWANVIRELVDVLQWSLDGKPKKVVFTMKDKCGIIVNCTLWEDFAFLLKDYLDKHENGPVILLLHLAKIKEARECVFVTVVTITKFLVDNGWIYESCPKCNKKVEFEKFPFTSQCCGNESSTTVAKFQLEVRVGQPNETTNYTLWDRECNALIKESASEIKQQIINELVGIKPKMSN</sequence>
<dbReference type="SUPFAM" id="SSF50249">
    <property type="entry name" value="Nucleic acid-binding proteins"/>
    <property type="match status" value="1"/>
</dbReference>
<dbReference type="InterPro" id="IPR012340">
    <property type="entry name" value="NA-bd_OB-fold"/>
</dbReference>
<protein>
    <recommendedName>
        <fullName evidence="2">Replication factor A C-terminal domain-containing protein</fullName>
    </recommendedName>
</protein>